<keyword evidence="2" id="KW-0564">Palmitate</keyword>
<keyword evidence="2" id="KW-0812">Transmembrane</keyword>
<accession>A0AAE9I9T6</accession>
<dbReference type="PANTHER" id="PTHR30203:SF32">
    <property type="entry name" value="CATION EFFLUX SYSTEM PROTEIN CUSC"/>
    <property type="match status" value="1"/>
</dbReference>
<evidence type="ECO:0000256" key="1">
    <source>
        <dbReference type="ARBA" id="ARBA00007613"/>
    </source>
</evidence>
<dbReference type="KEGG" id="ccam:M5D45_26955"/>
<keyword evidence="2" id="KW-0472">Membrane</keyword>
<feature type="chain" id="PRO_5041767483" evidence="2">
    <location>
        <begin position="18"/>
        <end position="490"/>
    </location>
</feature>
<dbReference type="Proteomes" id="UP000318943">
    <property type="component" value="Unassembled WGS sequence"/>
</dbReference>
<comment type="subcellular location">
    <subcellularLocation>
        <location evidence="2">Cell membrane</location>
        <topology evidence="2">Lipid-anchor</topology>
    </subcellularLocation>
</comment>
<feature type="signal peptide" evidence="2">
    <location>
        <begin position="1"/>
        <end position="17"/>
    </location>
</feature>
<dbReference type="NCBIfam" id="TIGR01845">
    <property type="entry name" value="outer_NodT"/>
    <property type="match status" value="1"/>
</dbReference>
<dbReference type="PROSITE" id="PS51257">
    <property type="entry name" value="PROKAR_LIPOPROTEIN"/>
    <property type="match status" value="1"/>
</dbReference>
<reference evidence="4" key="3">
    <citation type="submission" date="2022-05" db="EMBL/GenBank/DDBJ databases">
        <authorList>
            <person name="Kunte H.-J."/>
        </authorList>
    </citation>
    <scope>NUCLEOTIDE SEQUENCE</scope>
    <source>
        <strain evidence="4">G5</strain>
    </source>
</reference>
<dbReference type="GO" id="GO:0015562">
    <property type="term" value="F:efflux transmembrane transporter activity"/>
    <property type="evidence" value="ECO:0007669"/>
    <property type="project" value="InterPro"/>
</dbReference>
<gene>
    <name evidence="3" type="primary">adeC</name>
    <name evidence="3" type="ORF">FGG12_03865</name>
    <name evidence="4" type="ORF">M5D45_26955</name>
</gene>
<dbReference type="Pfam" id="PF02321">
    <property type="entry name" value="OEP"/>
    <property type="match status" value="2"/>
</dbReference>
<organism evidence="4 6">
    <name type="scientific">Cupriavidus campinensis</name>
    <dbReference type="NCBI Taxonomy" id="151783"/>
    <lineage>
        <taxon>Bacteria</taxon>
        <taxon>Pseudomonadati</taxon>
        <taxon>Pseudomonadota</taxon>
        <taxon>Betaproteobacteria</taxon>
        <taxon>Burkholderiales</taxon>
        <taxon>Burkholderiaceae</taxon>
        <taxon>Cupriavidus</taxon>
    </lineage>
</organism>
<comment type="similarity">
    <text evidence="1 2">Belongs to the outer membrane factor (OMF) (TC 1.B.17) family.</text>
</comment>
<reference evidence="4" key="2">
    <citation type="journal article" date="2022" name="Microbiol. Resour. Announc.">
        <title>Genome Sequence of Cupriavidus campinensis Strain G5, a Member of a Bacterial Consortium Capable of Polyethylene Degradation.</title>
        <authorList>
            <person name="Schneider B."/>
            <person name="Pfeiffer F."/>
            <person name="Dyall-Smith M."/>
            <person name="Kunte H.J."/>
        </authorList>
    </citation>
    <scope>NUCLEOTIDE SEQUENCE</scope>
    <source>
        <strain evidence="4">G5</strain>
    </source>
</reference>
<dbReference type="AlphaFoldDB" id="A0AAE9I9T6"/>
<evidence type="ECO:0000256" key="2">
    <source>
        <dbReference type="RuleBase" id="RU362097"/>
    </source>
</evidence>
<keyword evidence="2" id="KW-0449">Lipoprotein</keyword>
<name>A0AAE9I9T6_9BURK</name>
<reference evidence="3 5" key="1">
    <citation type="submission" date="2019-05" db="EMBL/GenBank/DDBJ databases">
        <title>Whole genome sequence analysis of Cupriavidus campinensis S14E4C strain.</title>
        <authorList>
            <person name="Abbaszade G."/>
            <person name="Szabo A."/>
            <person name="Toumi M."/>
            <person name="Toth E."/>
        </authorList>
    </citation>
    <scope>NUCLEOTIDE SEQUENCE [LARGE SCALE GENOMIC DNA]</scope>
    <source>
        <strain evidence="3 5">S14E4C</strain>
    </source>
</reference>
<dbReference type="GO" id="GO:0005886">
    <property type="term" value="C:plasma membrane"/>
    <property type="evidence" value="ECO:0007669"/>
    <property type="project" value="UniProtKB-SubCell"/>
</dbReference>
<dbReference type="Proteomes" id="UP001056132">
    <property type="component" value="Chromosome 2"/>
</dbReference>
<dbReference type="EMBL" id="CP097331">
    <property type="protein sequence ID" value="URF06726.1"/>
    <property type="molecule type" value="Genomic_DNA"/>
</dbReference>
<evidence type="ECO:0000313" key="3">
    <source>
        <dbReference type="EMBL" id="TSP13632.1"/>
    </source>
</evidence>
<keyword evidence="2" id="KW-0732">Signal</keyword>
<protein>
    <submittedName>
        <fullName evidence="4">AdeC/AdeK/OprM family multidrug efflux complex outer membrane factor</fullName>
    </submittedName>
</protein>
<proteinExistence type="inferred from homology"/>
<keyword evidence="2" id="KW-1134">Transmembrane beta strand</keyword>
<keyword evidence="5" id="KW-1185">Reference proteome</keyword>
<dbReference type="RefSeq" id="WP_144196337.1">
    <property type="nucleotide sequence ID" value="NZ_CAJPVH010000068.1"/>
</dbReference>
<evidence type="ECO:0000313" key="6">
    <source>
        <dbReference type="Proteomes" id="UP001056132"/>
    </source>
</evidence>
<sequence length="490" mass="52911">MRKTLISMAVAATTALAGCSLIPTYERPAAPVEAAYPQGDAYPAANGAGQVPPAAELGWRDYFADPRLQRLIEVALQNNRNLRVAALNMEAYRAQYRIQRADLFPQVGVAAEGTRQRVPAGLSSTGQRVISSSYGVSLGTTVWEIDLFGRLRSLSQAALEQYFASDEARRSTHIALVASVANAYLTLRADEAQLKLTRETLATYERTYNLTRRSYEEGISSRLDLRQSQTQVENARASLARYTRLVAQDTNALTLLLGASLPADLPEGLPLDGKLVADVPAGLPSDLLQNRPDILAAEHRLLSANADIGAARAAFFPSISLTASAGTASRQLSGLFDAGSGTWLFSPQINLPIFTAGSLSASLDYARIQKDINVATYEQTVQSAFREVADGLAARGTYTEQLEAQVRLVEASRDYFQLAEGRYRTGVDNYLTLLDAQRQLFAQQQVLIDSRLNQLTSEVNLYKALGGGWNEVTAQAADNAGAAGTRPSGS</sequence>
<dbReference type="SUPFAM" id="SSF56954">
    <property type="entry name" value="Outer membrane efflux proteins (OEP)"/>
    <property type="match status" value="1"/>
</dbReference>
<dbReference type="Gene3D" id="1.20.1600.10">
    <property type="entry name" value="Outer membrane efflux proteins (OEP)"/>
    <property type="match status" value="1"/>
</dbReference>
<dbReference type="InterPro" id="IPR003423">
    <property type="entry name" value="OMP_efflux"/>
</dbReference>
<dbReference type="EMBL" id="VCIZ01000002">
    <property type="protein sequence ID" value="TSP13632.1"/>
    <property type="molecule type" value="Genomic_DNA"/>
</dbReference>
<evidence type="ECO:0000313" key="4">
    <source>
        <dbReference type="EMBL" id="URF06726.1"/>
    </source>
</evidence>
<dbReference type="Gene3D" id="2.20.200.10">
    <property type="entry name" value="Outer membrane efflux proteins (OEP)"/>
    <property type="match status" value="1"/>
</dbReference>
<evidence type="ECO:0000313" key="5">
    <source>
        <dbReference type="Proteomes" id="UP000318943"/>
    </source>
</evidence>
<dbReference type="InterPro" id="IPR010131">
    <property type="entry name" value="MdtP/NodT-like"/>
</dbReference>
<dbReference type="PANTHER" id="PTHR30203">
    <property type="entry name" value="OUTER MEMBRANE CATION EFFLUX PROTEIN"/>
    <property type="match status" value="1"/>
</dbReference>